<evidence type="ECO:0000313" key="6">
    <source>
        <dbReference type="EMBL" id="SBS74047.1"/>
    </source>
</evidence>
<dbReference type="SUPFAM" id="SSF56601">
    <property type="entry name" value="beta-lactamase/transpeptidase-like"/>
    <property type="match status" value="1"/>
</dbReference>
<accession>A0A1Y5P5Y3</accession>
<dbReference type="InterPro" id="IPR036138">
    <property type="entry name" value="PBP_dimer_sf"/>
</dbReference>
<dbReference type="Gene3D" id="3.30.450.330">
    <property type="match status" value="1"/>
</dbReference>
<dbReference type="GO" id="GO:0008658">
    <property type="term" value="F:penicillin binding"/>
    <property type="evidence" value="ECO:0007669"/>
    <property type="project" value="InterPro"/>
</dbReference>
<dbReference type="InterPro" id="IPR050515">
    <property type="entry name" value="Beta-lactam/transpept"/>
</dbReference>
<comment type="similarity">
    <text evidence="2">Belongs to the transpeptidase family.</text>
</comment>
<evidence type="ECO:0000256" key="3">
    <source>
        <dbReference type="ARBA" id="ARBA00023136"/>
    </source>
</evidence>
<dbReference type="InterPro" id="IPR001460">
    <property type="entry name" value="PCN-bd_Tpept"/>
</dbReference>
<sequence>MTTRATRSPRRRTVVALAVVLGILAAFVIRLVDIQVVNANDHIADSREYATGASVTLYGARGAIVDTSGNVLATSTVLYDVGIDPLLAVEGLDEKDADGDVVQGEDGKPVKVTWPELAAQIAEVTGQSAADVEAIVVDSLTEQSGDRFEYVKRYVSTEEYRALADLGIPYLSFEQHPSRTYPDGAVAGNLIGFVGSDGTPLEGLEDLQNSCLAATDGTRSYQRGADGVIIPGTESVTPAVDGGTLALTIDRDLQWYMQQLIAEETERLRAGWGGIMVVEVATGKIRAAAETATVDPNDPGASEPEDRASRLLRYSYEPGSTFKPVTAATAIEQAGLTPGSTVVAPDRIEFPNGAVINDSEHHATQNMTLTGGLVNSSNVAMSQFGTQVDPETRLEYLQRFGVGQGTALNWSGEPKGTFLPTEDWDSQTYYTTTFGQAFTVTVPQVASVYQTIANGGVREPLSLVESCTRADGSVIEPDLPEPERIIKKSTAQQVGLMLENVFAQGTLADDIKIAGYRMAGKTGTAQVSDGKGGYKDNLYFTSLVGYAPAEDPEYVVIGVFDEPEKVRMSSANRSVFKKAMTQVLTHYRIMPSDSKTPLLPITG</sequence>
<dbReference type="RefSeq" id="WP_295577049.1">
    <property type="nucleotide sequence ID" value="NZ_FLQR01000009.1"/>
</dbReference>
<dbReference type="Pfam" id="PF03717">
    <property type="entry name" value="PBP_dimer"/>
    <property type="match status" value="1"/>
</dbReference>
<dbReference type="GO" id="GO:0005886">
    <property type="term" value="C:plasma membrane"/>
    <property type="evidence" value="ECO:0007669"/>
    <property type="project" value="TreeGrafter"/>
</dbReference>
<dbReference type="InterPro" id="IPR005311">
    <property type="entry name" value="PBP_dimer"/>
</dbReference>
<dbReference type="PANTHER" id="PTHR30627">
    <property type="entry name" value="PEPTIDOGLYCAN D,D-TRANSPEPTIDASE"/>
    <property type="match status" value="1"/>
</dbReference>
<evidence type="ECO:0000256" key="1">
    <source>
        <dbReference type="ARBA" id="ARBA00004370"/>
    </source>
</evidence>
<dbReference type="AlphaFoldDB" id="A0A1Y5P5Y3"/>
<protein>
    <submittedName>
        <fullName evidence="6">Penicillin-binding protein transpeptidase</fullName>
    </submittedName>
</protein>
<proteinExistence type="inferred from homology"/>
<keyword evidence="3" id="KW-0472">Membrane</keyword>
<name>A0A1Y5P5Y3_9MICO</name>
<dbReference type="Gene3D" id="3.90.1310.10">
    <property type="entry name" value="Penicillin-binding protein 2a (Domain 2)"/>
    <property type="match status" value="1"/>
</dbReference>
<feature type="domain" description="Penicillin-binding protein transpeptidase" evidence="4">
    <location>
        <begin position="273"/>
        <end position="580"/>
    </location>
</feature>
<organism evidence="6">
    <name type="scientific">uncultured Microbacterium sp</name>
    <dbReference type="NCBI Taxonomy" id="191216"/>
    <lineage>
        <taxon>Bacteria</taxon>
        <taxon>Bacillati</taxon>
        <taxon>Actinomycetota</taxon>
        <taxon>Actinomycetes</taxon>
        <taxon>Micrococcales</taxon>
        <taxon>Microbacteriaceae</taxon>
        <taxon>Microbacterium</taxon>
        <taxon>environmental samples</taxon>
    </lineage>
</organism>
<gene>
    <name evidence="6" type="ORF">MIPYR_50160</name>
</gene>
<evidence type="ECO:0000259" key="5">
    <source>
        <dbReference type="Pfam" id="PF03717"/>
    </source>
</evidence>
<dbReference type="Pfam" id="PF00905">
    <property type="entry name" value="Transpeptidase"/>
    <property type="match status" value="1"/>
</dbReference>
<dbReference type="GO" id="GO:0071555">
    <property type="term" value="P:cell wall organization"/>
    <property type="evidence" value="ECO:0007669"/>
    <property type="project" value="TreeGrafter"/>
</dbReference>
<comment type="subcellular location">
    <subcellularLocation>
        <location evidence="1">Membrane</location>
    </subcellularLocation>
</comment>
<feature type="domain" description="Penicillin-binding protein dimerisation" evidence="5">
    <location>
        <begin position="58"/>
        <end position="210"/>
    </location>
</feature>
<reference evidence="6" key="1">
    <citation type="submission" date="2016-03" db="EMBL/GenBank/DDBJ databases">
        <authorList>
            <person name="Ploux O."/>
        </authorList>
    </citation>
    <scope>NUCLEOTIDE SEQUENCE</scope>
    <source>
        <strain evidence="6">UC1</strain>
    </source>
</reference>
<dbReference type="SUPFAM" id="SSF56519">
    <property type="entry name" value="Penicillin binding protein dimerisation domain"/>
    <property type="match status" value="1"/>
</dbReference>
<evidence type="ECO:0000259" key="4">
    <source>
        <dbReference type="Pfam" id="PF00905"/>
    </source>
</evidence>
<dbReference type="EMBL" id="FLQR01000009">
    <property type="protein sequence ID" value="SBS74047.1"/>
    <property type="molecule type" value="Genomic_DNA"/>
</dbReference>
<dbReference type="InterPro" id="IPR012338">
    <property type="entry name" value="Beta-lactam/transpept-like"/>
</dbReference>
<evidence type="ECO:0000256" key="2">
    <source>
        <dbReference type="ARBA" id="ARBA00007171"/>
    </source>
</evidence>
<dbReference type="PANTHER" id="PTHR30627:SF1">
    <property type="entry name" value="PEPTIDOGLYCAN D,D-TRANSPEPTIDASE FTSI"/>
    <property type="match status" value="1"/>
</dbReference>
<dbReference type="Gene3D" id="3.40.710.10">
    <property type="entry name" value="DD-peptidase/beta-lactamase superfamily"/>
    <property type="match status" value="1"/>
</dbReference>